<comment type="caution">
    <text evidence="1">The sequence shown here is derived from an EMBL/GenBank/DDBJ whole genome shotgun (WGS) entry which is preliminary data.</text>
</comment>
<dbReference type="EMBL" id="JBBWWR010000007">
    <property type="protein sequence ID" value="KAK8964460.1"/>
    <property type="molecule type" value="Genomic_DNA"/>
</dbReference>
<evidence type="ECO:0000313" key="2">
    <source>
        <dbReference type="Proteomes" id="UP001412067"/>
    </source>
</evidence>
<proteinExistence type="predicted"/>
<dbReference type="Gene3D" id="3.80.10.10">
    <property type="entry name" value="Ribonuclease Inhibitor"/>
    <property type="match status" value="1"/>
</dbReference>
<accession>A0ABR2MLS2</accession>
<reference evidence="1 2" key="1">
    <citation type="journal article" date="2022" name="Nat. Plants">
        <title>Genomes of leafy and leafless Platanthera orchids illuminate the evolution of mycoheterotrophy.</title>
        <authorList>
            <person name="Li M.H."/>
            <person name="Liu K.W."/>
            <person name="Li Z."/>
            <person name="Lu H.C."/>
            <person name="Ye Q.L."/>
            <person name="Zhang D."/>
            <person name="Wang J.Y."/>
            <person name="Li Y.F."/>
            <person name="Zhong Z.M."/>
            <person name="Liu X."/>
            <person name="Yu X."/>
            <person name="Liu D.K."/>
            <person name="Tu X.D."/>
            <person name="Liu B."/>
            <person name="Hao Y."/>
            <person name="Liao X.Y."/>
            <person name="Jiang Y.T."/>
            <person name="Sun W.H."/>
            <person name="Chen J."/>
            <person name="Chen Y.Q."/>
            <person name="Ai Y."/>
            <person name="Zhai J.W."/>
            <person name="Wu S.S."/>
            <person name="Zhou Z."/>
            <person name="Hsiao Y.Y."/>
            <person name="Wu W.L."/>
            <person name="Chen Y.Y."/>
            <person name="Lin Y.F."/>
            <person name="Hsu J.L."/>
            <person name="Li C.Y."/>
            <person name="Wang Z.W."/>
            <person name="Zhao X."/>
            <person name="Zhong W.Y."/>
            <person name="Ma X.K."/>
            <person name="Ma L."/>
            <person name="Huang J."/>
            <person name="Chen G.Z."/>
            <person name="Huang M.Z."/>
            <person name="Huang L."/>
            <person name="Peng D.H."/>
            <person name="Luo Y.B."/>
            <person name="Zou S.Q."/>
            <person name="Chen S.P."/>
            <person name="Lan S."/>
            <person name="Tsai W.C."/>
            <person name="Van de Peer Y."/>
            <person name="Liu Z.J."/>
        </authorList>
    </citation>
    <scope>NUCLEOTIDE SEQUENCE [LARGE SCALE GENOMIC DNA]</scope>
    <source>
        <strain evidence="1">Lor288</strain>
    </source>
</reference>
<dbReference type="PANTHER" id="PTHR38926">
    <property type="entry name" value="F-BOX DOMAIN CONTAINING PROTEIN, EXPRESSED"/>
    <property type="match status" value="1"/>
</dbReference>
<dbReference type="InterPro" id="IPR032675">
    <property type="entry name" value="LRR_dom_sf"/>
</dbReference>
<gene>
    <name evidence="1" type="ORF">KSP40_PGU019766</name>
</gene>
<dbReference type="Gene3D" id="1.20.1280.50">
    <property type="match status" value="1"/>
</dbReference>
<keyword evidence="2" id="KW-1185">Reference proteome</keyword>
<sequence length="310" mass="35222">MPARRSSSPFPSFKLKILPFPKSMGKPRITTWEDLHLDCVFIIFSKLGLDDRTAAIPFVCKSWFQASSHPSLHKILDFTLLDLNSSSPLSKFLSSQFSLHRFTFSGFLKLAMSLSNGAADELRFSALFPPSIEVLSAASAACPSLKTLFLPRINFDDEARFLDLIPRWRDLECLEMESKPSNLGEMVKQIGASCCKFRGLKIRGSISKEDAQGIVNFLPNIESLDLSGSRIRREEALAIVDGCMELKRFTVRDCVGFEVDDELQRRAAGIELFEFEGCRAEEKFRNFINHTEDLDYMLMHYGDCFELWML</sequence>
<evidence type="ECO:0000313" key="1">
    <source>
        <dbReference type="EMBL" id="KAK8964460.1"/>
    </source>
</evidence>
<dbReference type="Proteomes" id="UP001412067">
    <property type="component" value="Unassembled WGS sequence"/>
</dbReference>
<dbReference type="PANTHER" id="PTHR38926:SF5">
    <property type="entry name" value="F-BOX AND LEUCINE-RICH REPEAT PROTEIN 6"/>
    <property type="match status" value="1"/>
</dbReference>
<name>A0ABR2MLS2_9ASPA</name>
<protein>
    <submittedName>
        <fullName evidence="1">F-box/LRR-repeat protein</fullName>
    </submittedName>
</protein>
<dbReference type="SUPFAM" id="SSF52047">
    <property type="entry name" value="RNI-like"/>
    <property type="match status" value="1"/>
</dbReference>
<organism evidence="1 2">
    <name type="scientific">Platanthera guangdongensis</name>
    <dbReference type="NCBI Taxonomy" id="2320717"/>
    <lineage>
        <taxon>Eukaryota</taxon>
        <taxon>Viridiplantae</taxon>
        <taxon>Streptophyta</taxon>
        <taxon>Embryophyta</taxon>
        <taxon>Tracheophyta</taxon>
        <taxon>Spermatophyta</taxon>
        <taxon>Magnoliopsida</taxon>
        <taxon>Liliopsida</taxon>
        <taxon>Asparagales</taxon>
        <taxon>Orchidaceae</taxon>
        <taxon>Orchidoideae</taxon>
        <taxon>Orchideae</taxon>
        <taxon>Orchidinae</taxon>
        <taxon>Platanthera</taxon>
    </lineage>
</organism>
<dbReference type="SUPFAM" id="SSF81383">
    <property type="entry name" value="F-box domain"/>
    <property type="match status" value="1"/>
</dbReference>
<dbReference type="InterPro" id="IPR036047">
    <property type="entry name" value="F-box-like_dom_sf"/>
</dbReference>